<comment type="similarity">
    <text evidence="2">Belongs to the outer membrane factor (OMF) (TC 1.B.17) family.</text>
</comment>
<dbReference type="SUPFAM" id="SSF56954">
    <property type="entry name" value="Outer membrane efflux proteins (OEP)"/>
    <property type="match status" value="1"/>
</dbReference>
<evidence type="ECO:0000256" key="5">
    <source>
        <dbReference type="ARBA" id="ARBA00022692"/>
    </source>
</evidence>
<dbReference type="PANTHER" id="PTHR30026">
    <property type="entry name" value="OUTER MEMBRANE PROTEIN TOLC"/>
    <property type="match status" value="1"/>
</dbReference>
<keyword evidence="5" id="KW-0812">Transmembrane</keyword>
<keyword evidence="8" id="KW-0732">Signal</keyword>
<dbReference type="Gene3D" id="1.20.1600.10">
    <property type="entry name" value="Outer membrane efflux proteins (OEP)"/>
    <property type="match status" value="1"/>
</dbReference>
<dbReference type="InterPro" id="IPR010130">
    <property type="entry name" value="T1SS_OMP_TolC"/>
</dbReference>
<evidence type="ECO:0000256" key="6">
    <source>
        <dbReference type="ARBA" id="ARBA00023136"/>
    </source>
</evidence>
<evidence type="ECO:0000256" key="7">
    <source>
        <dbReference type="ARBA" id="ARBA00023237"/>
    </source>
</evidence>
<dbReference type="GO" id="GO:0015562">
    <property type="term" value="F:efflux transmembrane transporter activity"/>
    <property type="evidence" value="ECO:0007669"/>
    <property type="project" value="InterPro"/>
</dbReference>
<name>A0A239G0L3_9PSED</name>
<evidence type="ECO:0000256" key="1">
    <source>
        <dbReference type="ARBA" id="ARBA00004442"/>
    </source>
</evidence>
<evidence type="ECO:0000313" key="12">
    <source>
        <dbReference type="Proteomes" id="UP000199693"/>
    </source>
</evidence>
<evidence type="ECO:0000256" key="2">
    <source>
        <dbReference type="ARBA" id="ARBA00007613"/>
    </source>
</evidence>
<reference evidence="9 12" key="1">
    <citation type="submission" date="2016-10" db="EMBL/GenBank/DDBJ databases">
        <authorList>
            <person name="de Groot N.N."/>
        </authorList>
    </citation>
    <scope>NUCLEOTIDE SEQUENCE [LARGE SCALE GENOMIC DNA]</scope>
    <source>
        <strain evidence="9 12">CCM 7361</strain>
    </source>
</reference>
<dbReference type="NCBIfam" id="TIGR01844">
    <property type="entry name" value="type_I_sec_TolC"/>
    <property type="match status" value="1"/>
</dbReference>
<evidence type="ECO:0000256" key="8">
    <source>
        <dbReference type="SAM" id="SignalP"/>
    </source>
</evidence>
<keyword evidence="7" id="KW-0998">Cell outer membrane</keyword>
<keyword evidence="4" id="KW-1134">Transmembrane beta strand</keyword>
<keyword evidence="3" id="KW-0813">Transport</keyword>
<feature type="chain" id="PRO_5011757504" evidence="8">
    <location>
        <begin position="23"/>
        <end position="490"/>
    </location>
</feature>
<keyword evidence="6" id="KW-0472">Membrane</keyword>
<dbReference type="AlphaFoldDB" id="A0A239G0L3"/>
<evidence type="ECO:0000313" key="9">
    <source>
        <dbReference type="EMBL" id="SDL00702.1"/>
    </source>
</evidence>
<dbReference type="Proteomes" id="UP000199693">
    <property type="component" value="Unassembled WGS sequence"/>
</dbReference>
<dbReference type="EMBL" id="FZPC01000004">
    <property type="protein sequence ID" value="SNS62525.1"/>
    <property type="molecule type" value="Genomic_DNA"/>
</dbReference>
<evidence type="ECO:0000256" key="3">
    <source>
        <dbReference type="ARBA" id="ARBA00022448"/>
    </source>
</evidence>
<feature type="signal peptide" evidence="8">
    <location>
        <begin position="1"/>
        <end position="22"/>
    </location>
</feature>
<keyword evidence="11" id="KW-1185">Reference proteome</keyword>
<reference evidence="10 11" key="2">
    <citation type="submission" date="2017-06" db="EMBL/GenBank/DDBJ databases">
        <authorList>
            <person name="Varghese N."/>
            <person name="Submissions S."/>
        </authorList>
    </citation>
    <scope>NUCLEOTIDE SEQUENCE [LARGE SCALE GENOMIC DNA]</scope>
    <source>
        <strain evidence="10 11">RLD-1</strain>
    </source>
</reference>
<evidence type="ECO:0000313" key="10">
    <source>
        <dbReference type="EMBL" id="SNS62525.1"/>
    </source>
</evidence>
<dbReference type="GO" id="GO:1990281">
    <property type="term" value="C:efflux pump complex"/>
    <property type="evidence" value="ECO:0007669"/>
    <property type="project" value="TreeGrafter"/>
</dbReference>
<evidence type="ECO:0000313" key="11">
    <source>
        <dbReference type="Proteomes" id="UP000198309"/>
    </source>
</evidence>
<dbReference type="PANTHER" id="PTHR30026:SF22">
    <property type="entry name" value="OUTER MEMBRANE EFFLUX PROTEIN"/>
    <property type="match status" value="1"/>
</dbReference>
<dbReference type="GO" id="GO:0009279">
    <property type="term" value="C:cell outer membrane"/>
    <property type="evidence" value="ECO:0007669"/>
    <property type="project" value="UniProtKB-SubCell"/>
</dbReference>
<dbReference type="Pfam" id="PF02321">
    <property type="entry name" value="OEP"/>
    <property type="match status" value="2"/>
</dbReference>
<dbReference type="EMBL" id="FNEC01000063">
    <property type="protein sequence ID" value="SDL00702.1"/>
    <property type="molecule type" value="Genomic_DNA"/>
</dbReference>
<dbReference type="GO" id="GO:0015288">
    <property type="term" value="F:porin activity"/>
    <property type="evidence" value="ECO:0007669"/>
    <property type="project" value="TreeGrafter"/>
</dbReference>
<sequence>MYLNKLYWGMLACLAFSSLAVAGETAGKNGKRMVCRPECQWLDAAVPVPAAPAATAVRQAVARAGAQPRLDLSVDHLARDWQPADTGAGQGGALDLWRAVGLAVETYPSIRDAAAQLDQQREAINVARAGYLPTIQTGLNTGRQGAYGSGQNLSLSASQMIYDFGKVANAVKGAEAGVRVQRFQLMSEVDEVARQSAQALIEVARYRALRDSARTLVDSLQRLRQLARQRADEGASTQADLIQAQSRVEAAEASLLAIQTQLQQQKSKLRTMIGREVSEAAVSVPAERLQQAVRLIEPNPRMPVSVRMALAEREEAEAQLSLARSNTRPTFTVDGGVNKYFGNAGDMAGERVYTLTLGVKHDLFAGGAPSARVRGAGQALRAAEERVHTRQLEARDQWTALQEQMGGLDERLRVLADRQKSIVDTQRLYREQYLSLGTRTLLDLLNAEQEIFQAQSDSVNARHDLWSAQVAFINATGRMHDVFQLESDSL</sequence>
<organism evidence="9 12">
    <name type="scientific">Pseudomonas delhiensis</name>
    <dbReference type="NCBI Taxonomy" id="366289"/>
    <lineage>
        <taxon>Bacteria</taxon>
        <taxon>Pseudomonadati</taxon>
        <taxon>Pseudomonadota</taxon>
        <taxon>Gammaproteobacteria</taxon>
        <taxon>Pseudomonadales</taxon>
        <taxon>Pseudomonadaceae</taxon>
        <taxon>Pseudomonas</taxon>
    </lineage>
</organism>
<comment type="subcellular location">
    <subcellularLocation>
        <location evidence="1">Cell outer membrane</location>
    </subcellularLocation>
</comment>
<evidence type="ECO:0000256" key="4">
    <source>
        <dbReference type="ARBA" id="ARBA00022452"/>
    </source>
</evidence>
<dbReference type="InterPro" id="IPR003423">
    <property type="entry name" value="OMP_efflux"/>
</dbReference>
<proteinExistence type="inferred from homology"/>
<gene>
    <name evidence="9" type="ORF">SAMN05216189_106316</name>
    <name evidence="10" type="ORF">SAMN06295949_104166</name>
</gene>
<dbReference type="Proteomes" id="UP000198309">
    <property type="component" value="Unassembled WGS sequence"/>
</dbReference>
<dbReference type="InterPro" id="IPR051906">
    <property type="entry name" value="TolC-like"/>
</dbReference>
<protein>
    <submittedName>
        <fullName evidence="9">Outer membrane protein, adhesin transport system</fullName>
    </submittedName>
</protein>
<accession>A0A239G0L3</accession>